<comment type="caution">
    <text evidence="2">The sequence shown here is derived from an EMBL/GenBank/DDBJ whole genome shotgun (WGS) entry which is preliminary data.</text>
</comment>
<evidence type="ECO:0000313" key="2">
    <source>
        <dbReference type="EMBL" id="MBD1322101.1"/>
    </source>
</evidence>
<dbReference type="InterPro" id="IPR011008">
    <property type="entry name" value="Dimeric_a/b-barrel"/>
</dbReference>
<name>A0ABR7WH55_9ACTN</name>
<dbReference type="Pfam" id="PF03992">
    <property type="entry name" value="ABM"/>
    <property type="match status" value="1"/>
</dbReference>
<proteinExistence type="predicted"/>
<gene>
    <name evidence="2" type="ORF">IDF66_21195</name>
</gene>
<dbReference type="PROSITE" id="PS51725">
    <property type="entry name" value="ABM"/>
    <property type="match status" value="1"/>
</dbReference>
<dbReference type="RefSeq" id="WP_190268665.1">
    <property type="nucleotide sequence ID" value="NZ_BAABAD010000004.1"/>
</dbReference>
<dbReference type="Gene3D" id="3.30.70.100">
    <property type="match status" value="1"/>
</dbReference>
<dbReference type="Proteomes" id="UP000602395">
    <property type="component" value="Unassembled WGS sequence"/>
</dbReference>
<sequence length="96" mass="10453">MLIVAGHITVDPDQRETYLAGCVRVVEQARRTSGCHDFTIDPDLLDAGRINIFERWESQADVEAFRGGGPSDDQGAAIRSASVTEYEIGEVRSLSG</sequence>
<dbReference type="EMBL" id="JACWMS010000005">
    <property type="protein sequence ID" value="MBD1322101.1"/>
    <property type="molecule type" value="Genomic_DNA"/>
</dbReference>
<dbReference type="GO" id="GO:0004497">
    <property type="term" value="F:monooxygenase activity"/>
    <property type="evidence" value="ECO:0007669"/>
    <property type="project" value="UniProtKB-KW"/>
</dbReference>
<dbReference type="SUPFAM" id="SSF54909">
    <property type="entry name" value="Dimeric alpha+beta barrel"/>
    <property type="match status" value="1"/>
</dbReference>
<keyword evidence="2" id="KW-0503">Monooxygenase</keyword>
<organism evidence="2 3">
    <name type="scientific">Gordonia hankookensis</name>
    <dbReference type="NCBI Taxonomy" id="589403"/>
    <lineage>
        <taxon>Bacteria</taxon>
        <taxon>Bacillati</taxon>
        <taxon>Actinomycetota</taxon>
        <taxon>Actinomycetes</taxon>
        <taxon>Mycobacteriales</taxon>
        <taxon>Gordoniaceae</taxon>
        <taxon>Gordonia</taxon>
    </lineage>
</organism>
<reference evidence="2 3" key="1">
    <citation type="submission" date="2020-09" db="EMBL/GenBank/DDBJ databases">
        <title>Novel species in genus Gordonia.</title>
        <authorList>
            <person name="Zhang G."/>
        </authorList>
    </citation>
    <scope>NUCLEOTIDE SEQUENCE [LARGE SCALE GENOMIC DNA]</scope>
    <source>
        <strain evidence="2 3">ON-33</strain>
    </source>
</reference>
<dbReference type="InterPro" id="IPR007138">
    <property type="entry name" value="ABM_dom"/>
</dbReference>
<accession>A0ABR7WH55</accession>
<evidence type="ECO:0000313" key="3">
    <source>
        <dbReference type="Proteomes" id="UP000602395"/>
    </source>
</evidence>
<protein>
    <submittedName>
        <fullName evidence="2">Antibiotic biosynthesis monooxygenase</fullName>
    </submittedName>
</protein>
<feature type="domain" description="ABM" evidence="1">
    <location>
        <begin position="2"/>
        <end position="91"/>
    </location>
</feature>
<keyword evidence="2" id="KW-0560">Oxidoreductase</keyword>
<keyword evidence="3" id="KW-1185">Reference proteome</keyword>
<evidence type="ECO:0000259" key="1">
    <source>
        <dbReference type="PROSITE" id="PS51725"/>
    </source>
</evidence>